<feature type="region of interest" description="Disordered" evidence="1">
    <location>
        <begin position="401"/>
        <end position="425"/>
    </location>
</feature>
<dbReference type="InterPro" id="IPR047288">
    <property type="entry name" value="Tudor_SGF29_rpt1"/>
</dbReference>
<dbReference type="PANTHER" id="PTHR39472">
    <property type="entry name" value="EXPRESSED PROTEIN"/>
    <property type="match status" value="1"/>
</dbReference>
<protein>
    <submittedName>
        <fullName evidence="3">SAGA-associated factor 29</fullName>
    </submittedName>
</protein>
<dbReference type="InterPro" id="IPR010750">
    <property type="entry name" value="SGF29_tudor-like_dom"/>
</dbReference>
<comment type="caution">
    <text evidence="3">The sequence shown here is derived from an EMBL/GenBank/DDBJ whole genome shotgun (WGS) entry which is preliminary data.</text>
</comment>
<feature type="compositionally biased region" description="Polar residues" evidence="1">
    <location>
        <begin position="173"/>
        <end position="182"/>
    </location>
</feature>
<dbReference type="Proteomes" id="UP000249619">
    <property type="component" value="Unassembled WGS sequence"/>
</dbReference>
<feature type="domain" description="SGF29 C-terminal" evidence="2">
    <location>
        <begin position="263"/>
        <end position="438"/>
    </location>
</feature>
<name>A0A364NDG7_STELY</name>
<feature type="compositionally biased region" description="Basic and acidic residues" evidence="1">
    <location>
        <begin position="248"/>
        <end position="265"/>
    </location>
</feature>
<evidence type="ECO:0000313" key="3">
    <source>
        <dbReference type="EMBL" id="RAR15326.1"/>
    </source>
</evidence>
<feature type="compositionally biased region" description="Basic and acidic residues" evidence="1">
    <location>
        <begin position="189"/>
        <end position="209"/>
    </location>
</feature>
<organism evidence="3 4">
    <name type="scientific">Stemphylium lycopersici</name>
    <name type="common">Tomato gray leaf spot disease fungus</name>
    <name type="synonym">Thyrospora lycopersici</name>
    <dbReference type="NCBI Taxonomy" id="183478"/>
    <lineage>
        <taxon>Eukaryota</taxon>
        <taxon>Fungi</taxon>
        <taxon>Dikarya</taxon>
        <taxon>Ascomycota</taxon>
        <taxon>Pezizomycotina</taxon>
        <taxon>Dothideomycetes</taxon>
        <taxon>Pleosporomycetidae</taxon>
        <taxon>Pleosporales</taxon>
        <taxon>Pleosporineae</taxon>
        <taxon>Pleosporaceae</taxon>
        <taxon>Stemphylium</taxon>
    </lineage>
</organism>
<feature type="compositionally biased region" description="Low complexity" evidence="1">
    <location>
        <begin position="454"/>
        <end position="468"/>
    </location>
</feature>
<proteinExistence type="predicted"/>
<reference evidence="4" key="1">
    <citation type="submission" date="2018-05" db="EMBL/GenBank/DDBJ databases">
        <title>Draft genome sequence of Stemphylium lycopersici strain CIDEFI 213.</title>
        <authorList>
            <person name="Medina R."/>
            <person name="Franco M.E.E."/>
            <person name="Lucentini C.G."/>
            <person name="Saparrat M.C.N."/>
            <person name="Balatti P.A."/>
        </authorList>
    </citation>
    <scope>NUCLEOTIDE SEQUENCE [LARGE SCALE GENOMIC DNA]</scope>
    <source>
        <strain evidence="4">CIDEFI 213</strain>
    </source>
</reference>
<dbReference type="Pfam" id="PF07039">
    <property type="entry name" value="SGF29_Tudor"/>
    <property type="match status" value="1"/>
</dbReference>
<dbReference type="Gene3D" id="3.40.50.1820">
    <property type="entry name" value="alpha/beta hydrolase"/>
    <property type="match status" value="1"/>
</dbReference>
<keyword evidence="4" id="KW-1185">Reference proteome</keyword>
<sequence>MAARSRPRGQLKEEFDEERVIWNSIKSDGRRVDQLMLSLSSLFTMSNVPRNLRDSAGFVGHNRLQNWYKNRGKEPEEETRLWADVKSNGKRADAHMKESDGIQEKILALQAEQGARIERGEERSARIDDEMEELYRDNIRKLDEAHALLHPVEGGNDVHTQLTLLAALRNSEEAQPSASRATSVGHGKSGRDRQGKRKLTDSIDDRDSLTADSPGGPSPKVVISSQKDRLVAKSGSSRAGSVPVAREGSVKMEEDKDDSGKEVRPRLTPQTEVLYRNNAKNRSSSSSMSFEGEGILCRVTSVIGEGKQRRYEIIDADPDPPTPSAPYRASVNHLIPIPPQSSNATLPDLNKGKNVLALYPGTTTFYKAEVVAVWRQVDGKVKKEDGGKEGDTVENLVRLRFEGEDEADHTRLSSSPPTPSAHAARQLHRYPHLSNPHYTRTPDFAMNNFSFLESAQQQAQQQQQHNQSRPPPSPSHSQAGSIAASQVNGGGQNGVPMVNGLPSGGQQTDMNHLWAVVQQLSQLLEENKAQTRGIVEGVAAIQGRAALEEGGEVGGAAGQGGRAPMREINGEINAATQAHLQNQLTSAQSTIASLTATNASLSALLTDYESALTLLLDKLRPYAYSQTSAILALHKHYQTLLDQERSTSMGLRLEHAEWQAGLSRVADNARNALRMQGEVEESLRGKSPLKTSKLHEFMTFTGIRGYKSATQFGPSLKVDIPYVELRNLPMAQLLTRSSDRVGNESIWWVAALSADYPLKFKPVLDDYVIPSTYIAELLRGPANNVPRITGNTRDESAASTTTEYTVAEYEFYTSLKYGNLSSAYQQLYPAGNNSTSASAAWNNAARDISLVSSWESGTELVNSAQNPFNTYYWGHAPPGQDSGAFHQSEIMYALNSLYANADMYPYTDSDHYLGKVMSKNSANFVKTLDPNGSRAVPAQ</sequence>
<evidence type="ECO:0000313" key="4">
    <source>
        <dbReference type="Proteomes" id="UP000249619"/>
    </source>
</evidence>
<dbReference type="SUPFAM" id="SSF53474">
    <property type="entry name" value="alpha/beta-Hydrolases"/>
    <property type="match status" value="1"/>
</dbReference>
<gene>
    <name evidence="3" type="ORF">DDE83_001360</name>
</gene>
<dbReference type="EMBL" id="QGDH01000013">
    <property type="protein sequence ID" value="RAR15326.1"/>
    <property type="molecule type" value="Genomic_DNA"/>
</dbReference>
<evidence type="ECO:0000256" key="1">
    <source>
        <dbReference type="SAM" id="MobiDB-lite"/>
    </source>
</evidence>
<accession>A0A364NDG7</accession>
<feature type="region of interest" description="Disordered" evidence="1">
    <location>
        <begin position="170"/>
        <end position="268"/>
    </location>
</feature>
<evidence type="ECO:0000259" key="2">
    <source>
        <dbReference type="PROSITE" id="PS51518"/>
    </source>
</evidence>
<feature type="region of interest" description="Disordered" evidence="1">
    <location>
        <begin position="454"/>
        <end position="506"/>
    </location>
</feature>
<dbReference type="CDD" id="cd20393">
    <property type="entry name" value="Tudor_SGF29_rpt1"/>
    <property type="match status" value="1"/>
</dbReference>
<dbReference type="AlphaFoldDB" id="A0A364NDG7"/>
<dbReference type="InterPro" id="IPR002018">
    <property type="entry name" value="CarbesteraseB"/>
</dbReference>
<dbReference type="PANTHER" id="PTHR39472:SF1">
    <property type="entry name" value="EXPRESSED PROTEIN"/>
    <property type="match status" value="1"/>
</dbReference>
<dbReference type="InterPro" id="IPR029058">
    <property type="entry name" value="AB_hydrolase_fold"/>
</dbReference>
<dbReference type="Pfam" id="PF00135">
    <property type="entry name" value="COesterase"/>
    <property type="match status" value="1"/>
</dbReference>
<dbReference type="Gene3D" id="2.30.30.140">
    <property type="match status" value="1"/>
</dbReference>
<dbReference type="STRING" id="183478.A0A364NDG7"/>
<dbReference type="PROSITE" id="PS51518">
    <property type="entry name" value="SGF29_C"/>
    <property type="match status" value="1"/>
</dbReference>